<keyword evidence="3 5" id="KW-1133">Transmembrane helix</keyword>
<feature type="transmembrane region" description="Helical" evidence="5">
    <location>
        <begin position="165"/>
        <end position="182"/>
    </location>
</feature>
<protein>
    <submittedName>
        <fullName evidence="7">Membrane protein of EXOQ family, involved in exopolysaccharide production</fullName>
    </submittedName>
</protein>
<proteinExistence type="predicted"/>
<organism evidence="7 8">
    <name type="scientific">Caloramator australicus RC3</name>
    <dbReference type="NCBI Taxonomy" id="857293"/>
    <lineage>
        <taxon>Bacteria</taxon>
        <taxon>Bacillati</taxon>
        <taxon>Bacillota</taxon>
        <taxon>Clostridia</taxon>
        <taxon>Eubacteriales</taxon>
        <taxon>Clostridiaceae</taxon>
        <taxon>Caloramator</taxon>
    </lineage>
</organism>
<dbReference type="GO" id="GO:0016020">
    <property type="term" value="C:membrane"/>
    <property type="evidence" value="ECO:0007669"/>
    <property type="project" value="UniProtKB-SubCell"/>
</dbReference>
<dbReference type="AlphaFoldDB" id="I7KVZ0"/>
<accession>I7KVZ0</accession>
<feature type="transmembrane region" description="Helical" evidence="5">
    <location>
        <begin position="28"/>
        <end position="51"/>
    </location>
</feature>
<dbReference type="InterPro" id="IPR051533">
    <property type="entry name" value="WaaL-like"/>
</dbReference>
<feature type="transmembrane region" description="Helical" evidence="5">
    <location>
        <begin position="122"/>
        <end position="145"/>
    </location>
</feature>
<evidence type="ECO:0000256" key="1">
    <source>
        <dbReference type="ARBA" id="ARBA00004141"/>
    </source>
</evidence>
<dbReference type="OrthoDB" id="9806320at2"/>
<feature type="transmembrane region" description="Helical" evidence="5">
    <location>
        <begin position="189"/>
        <end position="206"/>
    </location>
</feature>
<feature type="transmembrane region" description="Helical" evidence="5">
    <location>
        <begin position="324"/>
        <end position="345"/>
    </location>
</feature>
<reference evidence="7 8" key="1">
    <citation type="journal article" date="2011" name="J. Bacteriol.">
        <title>Draft genome sequence of Caloramator australicus strain RC3T, a thermoanaerobe from the Great Artesian Basin of Australia.</title>
        <authorList>
            <person name="Ogg C.D."/>
            <person name="Patel B.K.C."/>
        </authorList>
    </citation>
    <scope>NUCLEOTIDE SEQUENCE [LARGE SCALE GENOMIC DNA]</scope>
    <source>
        <strain evidence="7 8">RC3</strain>
    </source>
</reference>
<dbReference type="eggNOG" id="COG3307">
    <property type="taxonomic scope" value="Bacteria"/>
</dbReference>
<evidence type="ECO:0000256" key="4">
    <source>
        <dbReference type="ARBA" id="ARBA00023136"/>
    </source>
</evidence>
<feature type="transmembrane region" description="Helical" evidence="5">
    <location>
        <begin position="351"/>
        <end position="367"/>
    </location>
</feature>
<gene>
    <name evidence="7" type="ORF">CAAU_2190</name>
</gene>
<dbReference type="Pfam" id="PF04932">
    <property type="entry name" value="Wzy_C"/>
    <property type="match status" value="1"/>
</dbReference>
<dbReference type="PANTHER" id="PTHR37422:SF17">
    <property type="entry name" value="O-ANTIGEN LIGASE"/>
    <property type="match status" value="1"/>
</dbReference>
<evidence type="ECO:0000259" key="6">
    <source>
        <dbReference type="Pfam" id="PF04932"/>
    </source>
</evidence>
<feature type="transmembrane region" description="Helical" evidence="5">
    <location>
        <begin position="374"/>
        <end position="395"/>
    </location>
</feature>
<comment type="caution">
    <text evidence="7">The sequence shown here is derived from an EMBL/GenBank/DDBJ whole genome shotgun (WGS) entry which is preliminary data.</text>
</comment>
<keyword evidence="2 5" id="KW-0812">Transmembrane</keyword>
<dbReference type="PANTHER" id="PTHR37422">
    <property type="entry name" value="TEICHURONIC ACID BIOSYNTHESIS PROTEIN TUAE"/>
    <property type="match status" value="1"/>
</dbReference>
<feature type="transmembrane region" description="Helical" evidence="5">
    <location>
        <begin position="71"/>
        <end position="88"/>
    </location>
</feature>
<evidence type="ECO:0000256" key="5">
    <source>
        <dbReference type="SAM" id="Phobius"/>
    </source>
</evidence>
<comment type="subcellular location">
    <subcellularLocation>
        <location evidence="1">Membrane</location>
        <topology evidence="1">Multi-pass membrane protein</topology>
    </subcellularLocation>
</comment>
<dbReference type="InterPro" id="IPR007016">
    <property type="entry name" value="O-antigen_ligase-rel_domated"/>
</dbReference>
<feature type="transmembrane region" description="Helical" evidence="5">
    <location>
        <begin position="5"/>
        <end position="22"/>
    </location>
</feature>
<evidence type="ECO:0000256" key="3">
    <source>
        <dbReference type="ARBA" id="ARBA00022989"/>
    </source>
</evidence>
<evidence type="ECO:0000313" key="7">
    <source>
        <dbReference type="EMBL" id="CCJ34274.1"/>
    </source>
</evidence>
<feature type="domain" description="O-antigen ligase-related" evidence="6">
    <location>
        <begin position="194"/>
        <end position="330"/>
    </location>
</feature>
<feature type="transmembrane region" description="Helical" evidence="5">
    <location>
        <begin position="100"/>
        <end position="115"/>
    </location>
</feature>
<sequence length="403" mass="47458">MFKRLFNISIYVFVILVPILPLKIKLGFLPLSADFIIASILIFFGLCYLLFEGGLKELYNLKDKGLRKLNLFIGLFVFLNIISFFIAPNKGAAISESLRFFEYVFLFYFIVLLADKRTIKRAFMLFFASMVVAALYGVIQFIFGLSPYTVNRNIRLNSTFVNPNYWGAAVNIVIFYPIVDMIKERKIKIYNVLFLALFIFNLLFSLNRSSWLAFLLGLFVILLIENKKFIAILPAFILPLIAHPFTRKRFITLLSIEKITKDARFKLWKTAYLMFKEHFVLGVGHGNYRYFYDDYIKRFPELFVRKDLWSPHNSFLKMFAEMGIFGGLNFMFIYIMLFYLVIVVYNKTREYKVIALSLIGFWVSYLFQNNFNNLMFIPQLNVFAWLLTALLYKAYVLEAEEEF</sequence>
<name>I7KVZ0_9CLOT</name>
<feature type="transmembrane region" description="Helical" evidence="5">
    <location>
        <begin position="212"/>
        <end position="241"/>
    </location>
</feature>
<dbReference type="Proteomes" id="UP000007652">
    <property type="component" value="Unassembled WGS sequence"/>
</dbReference>
<dbReference type="STRING" id="857293.CAAU_2190"/>
<dbReference type="RefSeq" id="WP_008909530.1">
    <property type="nucleotide sequence ID" value="NZ_CAKP01000113.1"/>
</dbReference>
<keyword evidence="8" id="KW-1185">Reference proteome</keyword>
<keyword evidence="4 5" id="KW-0472">Membrane</keyword>
<evidence type="ECO:0000313" key="8">
    <source>
        <dbReference type="Proteomes" id="UP000007652"/>
    </source>
</evidence>
<evidence type="ECO:0000256" key="2">
    <source>
        <dbReference type="ARBA" id="ARBA00022692"/>
    </source>
</evidence>
<dbReference type="EMBL" id="CAKP01000113">
    <property type="protein sequence ID" value="CCJ34274.1"/>
    <property type="molecule type" value="Genomic_DNA"/>
</dbReference>